<evidence type="ECO:0000256" key="1">
    <source>
        <dbReference type="SAM" id="Coils"/>
    </source>
</evidence>
<feature type="compositionally biased region" description="Basic and acidic residues" evidence="2">
    <location>
        <begin position="115"/>
        <end position="135"/>
    </location>
</feature>
<evidence type="ECO:0000313" key="5">
    <source>
        <dbReference type="Proteomes" id="UP001146793"/>
    </source>
</evidence>
<feature type="region of interest" description="Disordered" evidence="2">
    <location>
        <begin position="93"/>
        <end position="135"/>
    </location>
</feature>
<dbReference type="InterPro" id="IPR008936">
    <property type="entry name" value="Rho_GTPase_activation_prot"/>
</dbReference>
<dbReference type="Proteomes" id="UP001146793">
    <property type="component" value="Unassembled WGS sequence"/>
</dbReference>
<feature type="compositionally biased region" description="Polar residues" evidence="2">
    <location>
        <begin position="94"/>
        <end position="108"/>
    </location>
</feature>
<feature type="compositionally biased region" description="Basic residues" evidence="2">
    <location>
        <begin position="478"/>
        <end position="501"/>
    </location>
</feature>
<dbReference type="SUPFAM" id="SSF48350">
    <property type="entry name" value="GTPase activation domain, GAP"/>
    <property type="match status" value="1"/>
</dbReference>
<feature type="region of interest" description="Disordered" evidence="2">
    <location>
        <begin position="1"/>
        <end position="20"/>
    </location>
</feature>
<keyword evidence="1" id="KW-0175">Coiled coil</keyword>
<reference evidence="4" key="1">
    <citation type="submission" date="2022-08" db="EMBL/GenBank/DDBJ databases">
        <title>Novel sulphate-reducing endosymbionts in the free-living metamonad Anaeramoeba.</title>
        <authorList>
            <person name="Jerlstrom-Hultqvist J."/>
            <person name="Cepicka I."/>
            <person name="Gallot-Lavallee L."/>
            <person name="Salas-Leiva D."/>
            <person name="Curtis B.A."/>
            <person name="Zahonova K."/>
            <person name="Pipaliya S."/>
            <person name="Dacks J."/>
            <person name="Roger A.J."/>
        </authorList>
    </citation>
    <scope>NUCLEOTIDE SEQUENCE</scope>
    <source>
        <strain evidence="4">Busselton2</strain>
    </source>
</reference>
<dbReference type="AlphaFoldDB" id="A0AAV7YKU7"/>
<accession>A0AAV7YKU7</accession>
<evidence type="ECO:0000259" key="3">
    <source>
        <dbReference type="PROSITE" id="PS50018"/>
    </source>
</evidence>
<sequence length="1216" mass="143577">MELKHDHQTTQEEEEEKTKKKMILNSKKIELLLNECEETLLFYRSKKNKNNTRSHANGKKQKKNKLLNEKIEIQTSTNINILQLPSGFQDLDLNISSDPKTNQSLNDPQNMNKNKNTDQKNDIDQKKNKLKTNEEKTDLGEMEEFLKATKANLNNEIKILNEGSFFNDFNLFESISNLSPLLNNHLKQFSINNVNNGQFLLNSVDTTNNNKTNQQQTRQTNPIIKKLIKKLNKKKLKVLELELKNYENEKIKLMNKKKKNDENNYILKIKEKRERERERERETETEREESKKQIYSKFVGGCWETLTNFQTFDSLISQTIKQVNLKEKEKYNNSDMQLQNEYELIYLYCDHKKRNNESKYCIFYFEKQMQKIILDNFNKYDLNFLELFKKIDFIIENELNIKKTNKIISCKKKILNLLRKKLKFKNLIIIKSSIFESINLLFHLYIYSRIYFNNLAEKASKIIMKKYLKNFNEIQSKKNKFQSKKKKRKKKKKIRQKKIRNSHSNNMIEIKSNLNIDGNSFDDHDKNKSLKRSSSTVTEVSKFDSKEIQTSSSFSDKLGNNEFLPTASTAMLSRDNRKKGKMKRQGEGGESLKSSSSSNLISSSSSNTILTAIKTIELSGIDDLIIKMSNKLINNFNDFFYSYPNYKQIKMFLDILLSKFETLENSTPNNNNDGIYDNDNDKINNNNNNNNNNNGNNNDNRNNNNNSNSNNNNVNSNTTTTVTTTTTNNNNNNDNNRSNKNNNNNKNNNTAKNNNKKKNKNSNNKKFLNKILLQIKKTSIGQFLRIFFSQFLSQKTLQEINEILSNSKKNNLILKKIFYEFKQEKKKSLYNKDLKYLIIVIYFLLTKNDIYDMKTPNLIEELSKELLDISKNLGICELIMNILISISIELFYLDGLFFQKFDLMYYFILNFLIKNSKKYIFEVISPIIFEICKIKTKINNNNQNDNLILVNYFTKFLKLIIYPKKQLPNVYIQIINYINNKLITRFPYKNLYNINTLIFPKFISLLIENPVKYQIITTFKPNKKNKLNLRKFSNFFKAILLNPKSKNLNEQFDLLFNNNYKNKKNIKNKNKNKGKGKSKGKGNSKNKNKNKNRDYKKLNKNEINNFFKIEINDLLPIYNKFLKSFLKMERKKLSLNIKPSNYLFDPKLINGNNINQFTNHLLPHINNILEEIVDSKNNNLFNGKLKNIFLDFEKRIYYNRLLNNKLKIINNNLKNN</sequence>
<feature type="compositionally biased region" description="Basic residues" evidence="2">
    <location>
        <begin position="1063"/>
        <end position="1090"/>
    </location>
</feature>
<dbReference type="PROSITE" id="PS50018">
    <property type="entry name" value="RAS_GTPASE_ACTIV_2"/>
    <property type="match status" value="1"/>
</dbReference>
<evidence type="ECO:0000313" key="4">
    <source>
        <dbReference type="EMBL" id="KAJ3430109.1"/>
    </source>
</evidence>
<proteinExistence type="predicted"/>
<dbReference type="EMBL" id="JANTQA010000051">
    <property type="protein sequence ID" value="KAJ3430109.1"/>
    <property type="molecule type" value="Genomic_DNA"/>
</dbReference>
<dbReference type="InterPro" id="IPR037800">
    <property type="entry name" value="GCN5"/>
</dbReference>
<feature type="compositionally biased region" description="Basic and acidic residues" evidence="2">
    <location>
        <begin position="1"/>
        <end position="10"/>
    </location>
</feature>
<protein>
    <submittedName>
        <fullName evidence="4">Transcription initiation factor tfiid subunit</fullName>
    </submittedName>
</protein>
<dbReference type="GO" id="GO:0000123">
    <property type="term" value="C:histone acetyltransferase complex"/>
    <property type="evidence" value="ECO:0007669"/>
    <property type="project" value="TreeGrafter"/>
</dbReference>
<feature type="compositionally biased region" description="Low complexity" evidence="2">
    <location>
        <begin position="669"/>
        <end position="753"/>
    </location>
</feature>
<feature type="region of interest" description="Disordered" evidence="2">
    <location>
        <begin position="1063"/>
        <end position="1097"/>
    </location>
</feature>
<feature type="coiled-coil region" evidence="1">
    <location>
        <begin position="224"/>
        <end position="293"/>
    </location>
</feature>
<dbReference type="PANTHER" id="PTHR45750:SF3">
    <property type="entry name" value="HISTONE ACETYLTRANSFERASE"/>
    <property type="match status" value="1"/>
</dbReference>
<gene>
    <name evidence="4" type="ORF">M0812_23109</name>
</gene>
<feature type="region of interest" description="Disordered" evidence="2">
    <location>
        <begin position="478"/>
        <end position="508"/>
    </location>
</feature>
<comment type="caution">
    <text evidence="4">The sequence shown here is derived from an EMBL/GenBank/DDBJ whole genome shotgun (WGS) entry which is preliminary data.</text>
</comment>
<feature type="compositionally biased region" description="Low complexity" evidence="2">
    <location>
        <begin position="594"/>
        <end position="603"/>
    </location>
</feature>
<feature type="region of interest" description="Disordered" evidence="2">
    <location>
        <begin position="665"/>
        <end position="763"/>
    </location>
</feature>
<organism evidence="4 5">
    <name type="scientific">Anaeramoeba flamelloides</name>
    <dbReference type="NCBI Taxonomy" id="1746091"/>
    <lineage>
        <taxon>Eukaryota</taxon>
        <taxon>Metamonada</taxon>
        <taxon>Anaeramoebidae</taxon>
        <taxon>Anaeramoeba</taxon>
    </lineage>
</organism>
<dbReference type="GO" id="GO:0010484">
    <property type="term" value="F:histone H3 acetyltransferase activity"/>
    <property type="evidence" value="ECO:0007669"/>
    <property type="project" value="TreeGrafter"/>
</dbReference>
<dbReference type="PANTHER" id="PTHR45750">
    <property type="entry name" value="GH11602P"/>
    <property type="match status" value="1"/>
</dbReference>
<dbReference type="GO" id="GO:0045944">
    <property type="term" value="P:positive regulation of transcription by RNA polymerase II"/>
    <property type="evidence" value="ECO:0007669"/>
    <property type="project" value="TreeGrafter"/>
</dbReference>
<dbReference type="InterPro" id="IPR001936">
    <property type="entry name" value="RasGAP_dom"/>
</dbReference>
<feature type="region of interest" description="Disordered" evidence="2">
    <location>
        <begin position="567"/>
        <end position="603"/>
    </location>
</feature>
<evidence type="ECO:0000256" key="2">
    <source>
        <dbReference type="SAM" id="MobiDB-lite"/>
    </source>
</evidence>
<feature type="domain" description="Ras-GAP" evidence="3">
    <location>
        <begin position="908"/>
        <end position="1041"/>
    </location>
</feature>
<name>A0AAV7YKU7_9EUKA</name>